<feature type="compositionally biased region" description="Low complexity" evidence="5">
    <location>
        <begin position="1"/>
        <end position="10"/>
    </location>
</feature>
<feature type="compositionally biased region" description="Low complexity" evidence="5">
    <location>
        <begin position="726"/>
        <end position="735"/>
    </location>
</feature>
<comment type="caution">
    <text evidence="7">The sequence shown here is derived from an EMBL/GenBank/DDBJ whole genome shotgun (WGS) entry which is preliminary data.</text>
</comment>
<dbReference type="OrthoDB" id="21075at2759"/>
<evidence type="ECO:0000259" key="6">
    <source>
        <dbReference type="PROSITE" id="PS50199"/>
    </source>
</evidence>
<evidence type="ECO:0000313" key="7">
    <source>
        <dbReference type="EMBL" id="KAF0973371.1"/>
    </source>
</evidence>
<feature type="compositionally biased region" description="Low complexity" evidence="5">
    <location>
        <begin position="1205"/>
        <end position="1222"/>
    </location>
</feature>
<feature type="compositionally biased region" description="Low complexity" evidence="5">
    <location>
        <begin position="151"/>
        <end position="170"/>
    </location>
</feature>
<dbReference type="OMA" id="HCKLRHV"/>
<dbReference type="RefSeq" id="XP_044558084.1">
    <property type="nucleotide sequence ID" value="XM_044712446.1"/>
</dbReference>
<feature type="compositionally biased region" description="Low complexity" evidence="5">
    <location>
        <begin position="680"/>
        <end position="704"/>
    </location>
</feature>
<dbReference type="VEuPathDB" id="AmoebaDB:FDP41_008578"/>
<feature type="compositionally biased region" description="Polar residues" evidence="5">
    <location>
        <begin position="576"/>
        <end position="591"/>
    </location>
</feature>
<feature type="compositionally biased region" description="Acidic residues" evidence="5">
    <location>
        <begin position="100"/>
        <end position="123"/>
    </location>
</feature>
<feature type="compositionally biased region" description="Low complexity" evidence="5">
    <location>
        <begin position="186"/>
        <end position="198"/>
    </location>
</feature>
<proteinExistence type="predicted"/>
<sequence>MTHFRTNNNKRGGGGTNNYSSSSSTATSTQRFSSQHHHHDYSKAPPTILKNQNRVDRANSSGSNRSNVSSSSVGGGYHSTRSTGATNYSSQTPSYRSQNEEEEDYEEEEEDFNQDDDNEEDNTFEERKKYSGIPSGSSNQRPSQFQSQHVATSSTSNASSSSSSQYYGSSPTNPQHNLSSGSHVTSPRSSNFSRPPSHSGGGSGSSSYSRNNTSNRYHSTHYNPSSTNLMNVKYHCENISHLKSGLDPITQVLLSKKPLHHIIVLFGADLRVRNYAQQVQETFLAKGINVYTQLACYTKETPTSSEDYEFIKPDHLQELITNSVADYVAVIGDRNMKHRTCQAKKNGKLVEVSVDERAEEILQDWETSSPHSDFPILDSISNMRDISDITTEQVYELIEAFANIRHIKDRVDRLRKSISELRDWKSPKSQKSIQTIMDEKMLSKLTTCNNAAIKLHKDLISALEYIQDLPCNSESSSGISVLDPEDERGVSLNSKHLTVSGEDNSEAQTSGGGDDELIIAISSSLKELLIEKCNEIIPTIEKLGDQMSEIAGSSSLWNAYIKEHREEQEKIKQRKLQQQALKSSSISTTPPTHLHIPTNTSTTSNVNRKRNNSTSSTSSSGSISSSGSSSTNPQNGWSCLECTYVNKASLTRCKMCNNPKPSEPEWIDASSQKKPVVMASSKSKATTTSTSSTVSSGSSSSSSTTQKVVVAASSSSNTSPVIVTPTTATSITPSSNLLSTPTNPSPIPNQSSTAKAWQTSSTPVTASSNLTGLLGSGSSNNTMINQQPQQLPSQFFPNLPFPNGSQPSGGILVGPFGGPFVPAIQYPGSMMVGLGLMPPTNSNSFPPMGLGVPPSSSSSLNQAPPMNNPTYDQEYPSLDQLHSKGGKKSSSHPTTSSSSATISSNASSNTFGSNMPVDLLVGSAFSSSSSRGASPLVMNSPKVKDSRSNFGFPSSPISSQSGDSSSVTSQQFSQLHLFENTNMLNQNTMPSSRGFGWDALLTGGASTTGGSFGNIMPSNSGANGHTQQLISFSGGSYGSSHNQEVATSITDSLLSEERPTSPQQKPSNFPASLLNNTLPSNSSSSSSSSLNFTSLSCFNTTGDSMWTNSALSNSSWGSSAKDFSSSSAYSSTNPAGAFATSGGLGLTSFLPSSSSTGSGSNTLSGSSIGSFSNSTKSAFSPFGESSGMISNSRSTLSSASKNVPSSTYSNTMSSTTTSQPSTRRIPVNQPCVVCGQESLLECTICASLRRKGVQLAPTYFCSTEHQQLAWKDHQQKCHNINPQQSQADTSHLTQTPSPFGIKYY</sequence>
<dbReference type="Proteomes" id="UP000444721">
    <property type="component" value="Unassembled WGS sequence"/>
</dbReference>
<feature type="compositionally biased region" description="Low complexity" evidence="5">
    <location>
        <begin position="954"/>
        <end position="970"/>
    </location>
</feature>
<feature type="compositionally biased region" description="Polar residues" evidence="5">
    <location>
        <begin position="79"/>
        <end position="97"/>
    </location>
</feature>
<keyword evidence="2 4" id="KW-0863">Zinc-finger</keyword>
<dbReference type="GeneID" id="68115796"/>
<feature type="compositionally biased region" description="Low complexity" evidence="5">
    <location>
        <begin position="891"/>
        <end position="907"/>
    </location>
</feature>
<protein>
    <recommendedName>
        <fullName evidence="6">RanBP2-type domain-containing protein</fullName>
    </recommendedName>
</protein>
<dbReference type="VEuPathDB" id="AmoebaDB:NfTy_092330"/>
<dbReference type="InterPro" id="IPR036443">
    <property type="entry name" value="Znf_RanBP2_sf"/>
</dbReference>
<dbReference type="InterPro" id="IPR001876">
    <property type="entry name" value="Znf_RanBP2"/>
</dbReference>
<dbReference type="SMART" id="SM00547">
    <property type="entry name" value="ZnF_RBZ"/>
    <property type="match status" value="1"/>
</dbReference>
<dbReference type="EMBL" id="VFQX01000061">
    <property type="protein sequence ID" value="KAF0973371.1"/>
    <property type="molecule type" value="Genomic_DNA"/>
</dbReference>
<feature type="domain" description="RanBP2-type" evidence="6">
    <location>
        <begin position="633"/>
        <end position="662"/>
    </location>
</feature>
<dbReference type="Gene3D" id="6.10.140.2220">
    <property type="match status" value="1"/>
</dbReference>
<feature type="compositionally biased region" description="Polar residues" evidence="5">
    <location>
        <begin position="171"/>
        <end position="185"/>
    </location>
</feature>
<feature type="region of interest" description="Disordered" evidence="5">
    <location>
        <begin position="929"/>
        <end position="970"/>
    </location>
</feature>
<feature type="compositionally biased region" description="Polar residues" evidence="5">
    <location>
        <begin position="736"/>
        <end position="764"/>
    </location>
</feature>
<feature type="compositionally biased region" description="Polar residues" evidence="5">
    <location>
        <begin position="860"/>
        <end position="871"/>
    </location>
</feature>
<feature type="compositionally biased region" description="Polar residues" evidence="5">
    <location>
        <begin position="1190"/>
        <end position="1204"/>
    </location>
</feature>
<feature type="region of interest" description="Disordered" evidence="5">
    <location>
        <begin position="1031"/>
        <end position="1089"/>
    </location>
</feature>
<accession>A0A6A5BFW0</accession>
<evidence type="ECO:0000256" key="5">
    <source>
        <dbReference type="SAM" id="MobiDB-lite"/>
    </source>
</evidence>
<evidence type="ECO:0000256" key="1">
    <source>
        <dbReference type="ARBA" id="ARBA00022723"/>
    </source>
</evidence>
<feature type="region of interest" description="Disordered" evidence="5">
    <location>
        <begin position="568"/>
        <end position="634"/>
    </location>
</feature>
<dbReference type="PROSITE" id="PS50199">
    <property type="entry name" value="ZF_RANBP2_2"/>
    <property type="match status" value="1"/>
</dbReference>
<dbReference type="SUPFAM" id="SSF144232">
    <property type="entry name" value="HIT/MYND zinc finger-like"/>
    <property type="match status" value="1"/>
</dbReference>
<feature type="region of interest" description="Disordered" evidence="5">
    <location>
        <begin position="1"/>
        <end position="224"/>
    </location>
</feature>
<gene>
    <name evidence="7" type="ORF">FDP41_008578</name>
</gene>
<feature type="compositionally biased region" description="Low complexity" evidence="5">
    <location>
        <begin position="205"/>
        <end position="217"/>
    </location>
</feature>
<feature type="compositionally biased region" description="Low complexity" evidence="5">
    <location>
        <begin position="1072"/>
        <end position="1089"/>
    </location>
</feature>
<dbReference type="PROSITE" id="PS01358">
    <property type="entry name" value="ZF_RANBP2_1"/>
    <property type="match status" value="1"/>
</dbReference>
<feature type="compositionally biased region" description="Polar residues" evidence="5">
    <location>
        <begin position="134"/>
        <end position="150"/>
    </location>
</feature>
<feature type="region of interest" description="Disordered" evidence="5">
    <location>
        <begin position="661"/>
        <end position="704"/>
    </location>
</feature>
<dbReference type="SUPFAM" id="SSF90209">
    <property type="entry name" value="Ran binding protein zinc finger-like"/>
    <property type="match status" value="1"/>
</dbReference>
<feature type="compositionally biased region" description="Low complexity" evidence="5">
    <location>
        <begin position="765"/>
        <end position="785"/>
    </location>
</feature>
<feature type="compositionally biased region" description="Low complexity" evidence="5">
    <location>
        <begin position="17"/>
        <end position="33"/>
    </location>
</feature>
<reference evidence="7 8" key="1">
    <citation type="journal article" date="2019" name="Sci. Rep.">
        <title>Nanopore sequencing improves the draft genome of the human pathogenic amoeba Naegleria fowleri.</title>
        <authorList>
            <person name="Liechti N."/>
            <person name="Schurch N."/>
            <person name="Bruggmann R."/>
            <person name="Wittwer M."/>
        </authorList>
    </citation>
    <scope>NUCLEOTIDE SEQUENCE [LARGE SCALE GENOMIC DNA]</scope>
    <source>
        <strain evidence="7 8">ATCC 30894</strain>
    </source>
</reference>
<feature type="compositionally biased region" description="Polar residues" evidence="5">
    <location>
        <begin position="1031"/>
        <end position="1053"/>
    </location>
</feature>
<feature type="region of interest" description="Disordered" evidence="5">
    <location>
        <begin position="845"/>
        <end position="907"/>
    </location>
</feature>
<evidence type="ECO:0000313" key="8">
    <source>
        <dbReference type="Proteomes" id="UP000444721"/>
    </source>
</evidence>
<feature type="compositionally biased region" description="Polar residues" evidence="5">
    <location>
        <begin position="1060"/>
        <end position="1070"/>
    </location>
</feature>
<organism evidence="7 8">
    <name type="scientific">Naegleria fowleri</name>
    <name type="common">Brain eating amoeba</name>
    <dbReference type="NCBI Taxonomy" id="5763"/>
    <lineage>
        <taxon>Eukaryota</taxon>
        <taxon>Discoba</taxon>
        <taxon>Heterolobosea</taxon>
        <taxon>Tetramitia</taxon>
        <taxon>Eutetramitia</taxon>
        <taxon>Vahlkampfiidae</taxon>
        <taxon>Naegleria</taxon>
    </lineage>
</organism>
<feature type="compositionally biased region" description="Low complexity" evidence="5">
    <location>
        <begin position="59"/>
        <end position="72"/>
    </location>
</feature>
<evidence type="ECO:0000256" key="3">
    <source>
        <dbReference type="ARBA" id="ARBA00022833"/>
    </source>
</evidence>
<dbReference type="Gene3D" id="2.30.30.380">
    <property type="entry name" value="Zn-finger domain of Sec23/24"/>
    <property type="match status" value="1"/>
</dbReference>
<keyword evidence="3" id="KW-0862">Zinc</keyword>
<feature type="region of interest" description="Disordered" evidence="5">
    <location>
        <begin position="1284"/>
        <end position="1304"/>
    </location>
</feature>
<dbReference type="VEuPathDB" id="AmoebaDB:NF0072780"/>
<dbReference type="GO" id="GO:0008270">
    <property type="term" value="F:zinc ion binding"/>
    <property type="evidence" value="ECO:0007669"/>
    <property type="project" value="UniProtKB-KW"/>
</dbReference>
<keyword evidence="1" id="KW-0479">Metal-binding</keyword>
<keyword evidence="8" id="KW-1185">Reference proteome</keyword>
<feature type="region of interest" description="Disordered" evidence="5">
    <location>
        <begin position="726"/>
        <end position="785"/>
    </location>
</feature>
<name>A0A6A5BFW0_NAEFO</name>
<feature type="compositionally biased region" description="Polar residues" evidence="5">
    <location>
        <begin position="1284"/>
        <end position="1297"/>
    </location>
</feature>
<feature type="compositionally biased region" description="Low complexity" evidence="5">
    <location>
        <begin position="598"/>
        <end position="632"/>
    </location>
</feature>
<evidence type="ECO:0000256" key="2">
    <source>
        <dbReference type="ARBA" id="ARBA00022771"/>
    </source>
</evidence>
<evidence type="ECO:0000256" key="4">
    <source>
        <dbReference type="PROSITE-ProRule" id="PRU00322"/>
    </source>
</evidence>
<feature type="region of interest" description="Disordered" evidence="5">
    <location>
        <begin position="1190"/>
        <end position="1223"/>
    </location>
</feature>